<evidence type="ECO:0008006" key="3">
    <source>
        <dbReference type="Google" id="ProtNLM"/>
    </source>
</evidence>
<dbReference type="EMBL" id="KV454428">
    <property type="protein sequence ID" value="ODQ81278.1"/>
    <property type="molecule type" value="Genomic_DNA"/>
</dbReference>
<evidence type="ECO:0000313" key="1">
    <source>
        <dbReference type="EMBL" id="ODQ81278.1"/>
    </source>
</evidence>
<proteinExistence type="predicted"/>
<keyword evidence="2" id="KW-1185">Reference proteome</keyword>
<dbReference type="RefSeq" id="XP_018986606.1">
    <property type="nucleotide sequence ID" value="XM_019128360.1"/>
</dbReference>
<name>A0A1E3QUB2_9ASCO</name>
<sequence length="167" mass="18634">MMGLKVLRRCYSARVGPALNSAEDIRQLLATPSWSSAEFLKRTKDTKVTQPLLHKLLKLSGLSSQISAQESELLLLALENQINFLDHLHSVQLPPEAAATFKDPRYARILRHEPEAVGYTELQAMVAEQKQAHDKGEVDDSWSPMDMAEIRAGPNYVIRGGLGKDEQ</sequence>
<accession>A0A1E3QUB2</accession>
<dbReference type="Pfam" id="PF20977">
    <property type="entry name" value="GatF"/>
    <property type="match status" value="1"/>
</dbReference>
<dbReference type="OrthoDB" id="4053592at2759"/>
<protein>
    <recommendedName>
        <fullName evidence="3">Glu-AdT subunit F</fullName>
    </recommendedName>
</protein>
<dbReference type="GeneID" id="30146213"/>
<evidence type="ECO:0000313" key="2">
    <source>
        <dbReference type="Proteomes" id="UP000094336"/>
    </source>
</evidence>
<dbReference type="Proteomes" id="UP000094336">
    <property type="component" value="Unassembled WGS sequence"/>
</dbReference>
<dbReference type="STRING" id="984486.A0A1E3QUB2"/>
<dbReference type="AlphaFoldDB" id="A0A1E3QUB2"/>
<gene>
    <name evidence="1" type="ORF">BABINDRAFT_160648</name>
</gene>
<reference evidence="2" key="1">
    <citation type="submission" date="2016-05" db="EMBL/GenBank/DDBJ databases">
        <title>Comparative genomics of biotechnologically important yeasts.</title>
        <authorList>
            <consortium name="DOE Joint Genome Institute"/>
            <person name="Riley R."/>
            <person name="Haridas S."/>
            <person name="Wolfe K.H."/>
            <person name="Lopes M.R."/>
            <person name="Hittinger C.T."/>
            <person name="Goker M."/>
            <person name="Salamov A."/>
            <person name="Wisecaver J."/>
            <person name="Long T.M."/>
            <person name="Aerts A.L."/>
            <person name="Barry K."/>
            <person name="Choi C."/>
            <person name="Clum A."/>
            <person name="Coughlan A.Y."/>
            <person name="Deshpande S."/>
            <person name="Douglass A.P."/>
            <person name="Hanson S.J."/>
            <person name="Klenk H.-P."/>
            <person name="Labutti K."/>
            <person name="Lapidus A."/>
            <person name="Lindquist E."/>
            <person name="Lipzen A."/>
            <person name="Meier-Kolthoff J.P."/>
            <person name="Ohm R.A."/>
            <person name="Otillar R.P."/>
            <person name="Pangilinan J."/>
            <person name="Peng Y."/>
            <person name="Rokas A."/>
            <person name="Rosa C.A."/>
            <person name="Scheuner C."/>
            <person name="Sibirny A.A."/>
            <person name="Slot J.C."/>
            <person name="Stielow J.B."/>
            <person name="Sun H."/>
            <person name="Kurtzman C.P."/>
            <person name="Blackwell M."/>
            <person name="Grigoriev I.V."/>
            <person name="Jeffries T.W."/>
        </authorList>
    </citation>
    <scope>NUCLEOTIDE SEQUENCE [LARGE SCALE GENOMIC DNA]</scope>
    <source>
        <strain evidence="2">NRRL Y-12698</strain>
    </source>
</reference>
<organism evidence="1 2">
    <name type="scientific">Babjeviella inositovora NRRL Y-12698</name>
    <dbReference type="NCBI Taxonomy" id="984486"/>
    <lineage>
        <taxon>Eukaryota</taxon>
        <taxon>Fungi</taxon>
        <taxon>Dikarya</taxon>
        <taxon>Ascomycota</taxon>
        <taxon>Saccharomycotina</taxon>
        <taxon>Pichiomycetes</taxon>
        <taxon>Serinales incertae sedis</taxon>
        <taxon>Babjeviella</taxon>
    </lineage>
</organism>